<dbReference type="SUPFAM" id="SSF117281">
    <property type="entry name" value="Kelch motif"/>
    <property type="match status" value="2"/>
</dbReference>
<evidence type="ECO:0000256" key="3">
    <source>
        <dbReference type="SAM" id="Phobius"/>
    </source>
</evidence>
<feature type="transmembrane region" description="Helical" evidence="3">
    <location>
        <begin position="723"/>
        <end position="742"/>
    </location>
</feature>
<comment type="caution">
    <text evidence="5">The sequence shown here is derived from an EMBL/GenBank/DDBJ whole genome shotgun (WGS) entry which is preliminary data.</text>
</comment>
<keyword evidence="6" id="KW-1185">Reference proteome</keyword>
<proteinExistence type="predicted"/>
<dbReference type="Proteomes" id="UP000187209">
    <property type="component" value="Unassembled WGS sequence"/>
</dbReference>
<dbReference type="PANTHER" id="PTHR46093:SF18">
    <property type="entry name" value="FIBRONECTIN TYPE-III DOMAIN-CONTAINING PROTEIN"/>
    <property type="match status" value="1"/>
</dbReference>
<dbReference type="SMART" id="SM01411">
    <property type="entry name" value="Ephrin_rec_like"/>
    <property type="match status" value="1"/>
</dbReference>
<evidence type="ECO:0000256" key="4">
    <source>
        <dbReference type="SAM" id="SignalP"/>
    </source>
</evidence>
<evidence type="ECO:0000256" key="1">
    <source>
        <dbReference type="ARBA" id="ARBA00022441"/>
    </source>
</evidence>
<dbReference type="EMBL" id="MPUH01000178">
    <property type="protein sequence ID" value="OMJ87398.1"/>
    <property type="molecule type" value="Genomic_DNA"/>
</dbReference>
<dbReference type="InterPro" id="IPR009030">
    <property type="entry name" value="Growth_fac_rcpt_cys_sf"/>
</dbReference>
<evidence type="ECO:0000313" key="5">
    <source>
        <dbReference type="EMBL" id="OMJ87398.1"/>
    </source>
</evidence>
<feature type="transmembrane region" description="Helical" evidence="3">
    <location>
        <begin position="1025"/>
        <end position="1047"/>
    </location>
</feature>
<dbReference type="Pfam" id="PF24681">
    <property type="entry name" value="Kelch_KLHDC2_KLHL20_DRC7"/>
    <property type="match status" value="2"/>
</dbReference>
<reference evidence="5 6" key="1">
    <citation type="submission" date="2016-11" db="EMBL/GenBank/DDBJ databases">
        <title>The macronuclear genome of Stentor coeruleus: a giant cell with tiny introns.</title>
        <authorList>
            <person name="Slabodnick M."/>
            <person name="Ruby J.G."/>
            <person name="Reiff S.B."/>
            <person name="Swart E.C."/>
            <person name="Gosai S."/>
            <person name="Prabakaran S."/>
            <person name="Witkowska E."/>
            <person name="Larue G.E."/>
            <person name="Fisher S."/>
            <person name="Freeman R.M."/>
            <person name="Gunawardena J."/>
            <person name="Chu W."/>
            <person name="Stover N.A."/>
            <person name="Gregory B.D."/>
            <person name="Nowacki M."/>
            <person name="Derisi J."/>
            <person name="Roy S.W."/>
            <person name="Marshall W.F."/>
            <person name="Sood P."/>
        </authorList>
    </citation>
    <scope>NUCLEOTIDE SEQUENCE [LARGE SCALE GENOMIC DNA]</scope>
    <source>
        <strain evidence="5">WM001</strain>
    </source>
</reference>
<feature type="signal peptide" evidence="4">
    <location>
        <begin position="1"/>
        <end position="16"/>
    </location>
</feature>
<evidence type="ECO:0000256" key="2">
    <source>
        <dbReference type="ARBA" id="ARBA00022737"/>
    </source>
</evidence>
<gene>
    <name evidence="5" type="ORF">SteCoe_10906</name>
</gene>
<keyword evidence="1" id="KW-0880">Kelch repeat</keyword>
<protein>
    <recommendedName>
        <fullName evidence="7">Tyrosine-protein kinase ephrin type A/B receptor-like domain-containing protein</fullName>
    </recommendedName>
</protein>
<organism evidence="5 6">
    <name type="scientific">Stentor coeruleus</name>
    <dbReference type="NCBI Taxonomy" id="5963"/>
    <lineage>
        <taxon>Eukaryota</taxon>
        <taxon>Sar</taxon>
        <taxon>Alveolata</taxon>
        <taxon>Ciliophora</taxon>
        <taxon>Postciliodesmatophora</taxon>
        <taxon>Heterotrichea</taxon>
        <taxon>Heterotrichida</taxon>
        <taxon>Stentoridae</taxon>
        <taxon>Stentor</taxon>
    </lineage>
</organism>
<dbReference type="PANTHER" id="PTHR46093">
    <property type="entry name" value="ACYL-COA-BINDING DOMAIN-CONTAINING PROTEIN 5"/>
    <property type="match status" value="1"/>
</dbReference>
<keyword evidence="3" id="KW-1133">Transmembrane helix</keyword>
<accession>A0A1R2CEE9</accession>
<keyword evidence="2" id="KW-0677">Repeat</keyword>
<evidence type="ECO:0008006" key="7">
    <source>
        <dbReference type="Google" id="ProtNLM"/>
    </source>
</evidence>
<dbReference type="CDD" id="cd00185">
    <property type="entry name" value="TNFRSF"/>
    <property type="match status" value="1"/>
</dbReference>
<sequence>MVIFAVLYVNFICVHSGTIFSSIDIPLNGISPEPRTSSSLAVDSSGDKIYLFGGQSKRGFLNDLWIFSIKTSVWSLIYAQSYSPSPRSNSGGFFRKKTQEFCIFGGKSDISTFYDLWCFSLFDSGWDKIEFNDIPFSQMVKTRYLEYNETEFFIFATVDSFEIFAYIFDFNSELYEKFEINNYGRIKNNQKEIILEIQEDNKIILGNFDIKGNMNIHICYINGMNCINNTLSNSDIIDSGFIIESTLVDNNLLVFMSHGHMLNISLTSNISNISYLNSPNIPENSGVSSYKNNFYTFGGISKNTLDNTLTLYKIIPESKITYKILSKYQLFPPLRLRSALMTVRNKIYLFGGLSNFGFLNDFWVYDPSLEKWDEVFSKNDPPSPRHSFAYSSTGDIIVIWGGITEKGYSNDFFIYNVVTKSWYTLYGSSNLHPSKRFGACLVIDYPYFYIGGGVDELGFCNDLWVFDIATGVYKKTNAKIEKAYSYCYKQEKNILYMFGESQTTNATQHFTKNFYGLDNWGPIAQKFINGFLVISGSTNSGNLMNNIIYSNKGSQIAGRFSDYICNSMYTFYNHSIYYFSGSYYTSYFKVFHSLPRAKFARFDLRQIFQNANLSFDCSTGFIPYNFGCKICPVGYYSNENFCIPCKKGHFNPIPGASSSRQCYPCPEGTFNDKEGSSMCKLCLKGYYCYAGSPLPEIISAKTKEENNPKIVINEIGSPKKIEVIINHSGIILVFIIIFIFLLSPKVKKYIAGWDLYPECHNYKEDDKLYVHKNSIGGIFTAIFYISFACICINVLCKFFLENKNLEQSLMPLILFSTMIEKFSANFEIIVGVKNYADICVSPNFTITTFSKESNFSNCAPNIILNYNNLKRQKVVIKCKLENNRFCLVKISCQGCEVESSSIINLLLQGEFSYGAGITLNLTSESSIPNYYSTVYSEIFPNKNSIFLGSLPNIFTYLVIPSIYLSSIESESYIQTGYHVQELSIPVKGSEKSVEDLFLFDQLAIKIVLKKYSLGLFTEIKKERSIFSLFGVLFGIFIGLLGVVCFFMRRVESINLNRKSEKLKKSIKSVTRLRLHFDNIFKDVGLNTQHEDCEIRYSHSRYNSQDFTVMRVLENSE</sequence>
<keyword evidence="3" id="KW-0812">Transmembrane</keyword>
<dbReference type="OrthoDB" id="288452at2759"/>
<keyword evidence="4" id="KW-0732">Signal</keyword>
<evidence type="ECO:0000313" key="6">
    <source>
        <dbReference type="Proteomes" id="UP000187209"/>
    </source>
</evidence>
<dbReference type="Gene3D" id="2.10.50.10">
    <property type="entry name" value="Tumor Necrosis Factor Receptor, subunit A, domain 2"/>
    <property type="match status" value="1"/>
</dbReference>
<dbReference type="AlphaFoldDB" id="A0A1R2CEE9"/>
<dbReference type="SUPFAM" id="SSF57184">
    <property type="entry name" value="Growth factor receptor domain"/>
    <property type="match status" value="1"/>
</dbReference>
<feature type="transmembrane region" description="Helical" evidence="3">
    <location>
        <begin position="777"/>
        <end position="800"/>
    </location>
</feature>
<feature type="chain" id="PRO_5013159047" description="Tyrosine-protein kinase ephrin type A/B receptor-like domain-containing protein" evidence="4">
    <location>
        <begin position="17"/>
        <end position="1116"/>
    </location>
</feature>
<dbReference type="InterPro" id="IPR015915">
    <property type="entry name" value="Kelch-typ_b-propeller"/>
</dbReference>
<name>A0A1R2CEE9_9CILI</name>
<keyword evidence="3" id="KW-0472">Membrane</keyword>
<dbReference type="Gene3D" id="2.120.10.80">
    <property type="entry name" value="Kelch-type beta propeller"/>
    <property type="match status" value="2"/>
</dbReference>